<comment type="pathway">
    <text evidence="2 14">Polyol metabolism; myo-inositol degradation into D-glucuronate; D-glucuronate from myo-inositol: step 1/1.</text>
</comment>
<reference evidence="16" key="1">
    <citation type="submission" date="2017-01" db="EMBL/GenBank/DDBJ databases">
        <title>Comparative genomics of anhydrobiosis in the tardigrade Hypsibius dujardini.</title>
        <authorList>
            <person name="Yoshida Y."/>
            <person name="Koutsovoulos G."/>
            <person name="Laetsch D."/>
            <person name="Stevens L."/>
            <person name="Kumar S."/>
            <person name="Horikawa D."/>
            <person name="Ishino K."/>
            <person name="Komine S."/>
            <person name="Tomita M."/>
            <person name="Blaxter M."/>
            <person name="Arakawa K."/>
        </authorList>
    </citation>
    <scope>NUCLEOTIDE SEQUENCE [LARGE SCALE GENOMIC DNA]</scope>
    <source>
        <strain evidence="16">Z151</strain>
    </source>
</reference>
<evidence type="ECO:0000256" key="8">
    <source>
        <dbReference type="ARBA" id="ARBA00023002"/>
    </source>
</evidence>
<dbReference type="Pfam" id="PF05153">
    <property type="entry name" value="MIOX"/>
    <property type="match status" value="1"/>
</dbReference>
<keyword evidence="16" id="KW-1185">Reference proteome</keyword>
<accession>A0A1W0W9M2</accession>
<organism evidence="15 16">
    <name type="scientific">Hypsibius exemplaris</name>
    <name type="common">Freshwater tardigrade</name>
    <dbReference type="NCBI Taxonomy" id="2072580"/>
    <lineage>
        <taxon>Eukaryota</taxon>
        <taxon>Metazoa</taxon>
        <taxon>Ecdysozoa</taxon>
        <taxon>Tardigrada</taxon>
        <taxon>Eutardigrada</taxon>
        <taxon>Parachela</taxon>
        <taxon>Hypsibioidea</taxon>
        <taxon>Hypsibiidae</taxon>
        <taxon>Hypsibius</taxon>
    </lineage>
</organism>
<evidence type="ECO:0000256" key="1">
    <source>
        <dbReference type="ARBA" id="ARBA00004496"/>
    </source>
</evidence>
<dbReference type="InterPro" id="IPR007828">
    <property type="entry name" value="Inositol_oxygenase"/>
</dbReference>
<dbReference type="GO" id="GO:0019310">
    <property type="term" value="P:inositol catabolic process"/>
    <property type="evidence" value="ECO:0007669"/>
    <property type="project" value="UniProtKB-UniRule"/>
</dbReference>
<evidence type="ECO:0000313" key="15">
    <source>
        <dbReference type="EMBL" id="OQV11852.1"/>
    </source>
</evidence>
<evidence type="ECO:0000256" key="6">
    <source>
        <dbReference type="ARBA" id="ARBA00022490"/>
    </source>
</evidence>
<feature type="binding site" evidence="12">
    <location>
        <position position="37"/>
    </location>
    <ligand>
        <name>substrate</name>
    </ligand>
</feature>
<feature type="binding site" evidence="13">
    <location>
        <position position="203"/>
    </location>
    <ligand>
        <name>Fe cation</name>
        <dbReference type="ChEBI" id="CHEBI:24875"/>
        <label>1</label>
    </ligand>
</feature>
<comment type="subcellular location">
    <subcellularLocation>
        <location evidence="1 14">Cytoplasm</location>
    </subcellularLocation>
</comment>
<dbReference type="GO" id="GO:0005737">
    <property type="term" value="C:cytoplasm"/>
    <property type="evidence" value="ECO:0007669"/>
    <property type="project" value="UniProtKB-SubCell"/>
</dbReference>
<evidence type="ECO:0000256" key="7">
    <source>
        <dbReference type="ARBA" id="ARBA00022723"/>
    </source>
</evidence>
<feature type="binding site" evidence="12">
    <location>
        <position position="136"/>
    </location>
    <ligand>
        <name>substrate</name>
    </ligand>
</feature>
<comment type="similarity">
    <text evidence="3 14">Belongs to the myo-inositol oxygenase family.</text>
</comment>
<dbReference type="OrthoDB" id="5151075at2759"/>
<dbReference type="SUPFAM" id="SSF109604">
    <property type="entry name" value="HD-domain/PDEase-like"/>
    <property type="match status" value="1"/>
</dbReference>
<feature type="binding site" evidence="13">
    <location>
        <position position="262"/>
    </location>
    <ligand>
        <name>Fe cation</name>
        <dbReference type="ChEBI" id="CHEBI:24875"/>
        <label>1</label>
    </ligand>
</feature>
<sequence>MRVIISDPSEYRPEYQLIGATEPNSPDFVGKPIEQFRNYGTDNVLADRVKRTYLEMHTTQSFDFVKNRMKYWCGFNKTKMTIMDGLDLLNTLIDESDPDVDVPNIVHAFQTAERIRQVWPEHDWFHLTGLIHDLGKVMAVWGEKQFAVVGDTFPVGCEFAPSIVFRADTFEQNKDLKNPIYNTKLGIYQEGCGLKNVTMSWGHDEYFYRCLVHNKTTLPEEALSMIRFHSFYPWHTGGDYMHLCDEKDLAMMKWIREFNKFDLYSKCDVQPDIEKLKPYYQSLIDKYMPGELEW</sequence>
<keyword evidence="8 14" id="KW-0560">Oxidoreductase</keyword>
<evidence type="ECO:0000256" key="12">
    <source>
        <dbReference type="PIRSR" id="PIRSR607828-1"/>
    </source>
</evidence>
<evidence type="ECO:0000256" key="3">
    <source>
        <dbReference type="ARBA" id="ARBA00005286"/>
    </source>
</evidence>
<evidence type="ECO:0000256" key="5">
    <source>
        <dbReference type="ARBA" id="ARBA00019269"/>
    </source>
</evidence>
<evidence type="ECO:0000256" key="4">
    <source>
        <dbReference type="ARBA" id="ARBA00011919"/>
    </source>
</evidence>
<dbReference type="EMBL" id="MTYJ01000159">
    <property type="protein sequence ID" value="OQV11852.1"/>
    <property type="molecule type" value="Genomic_DNA"/>
</dbReference>
<evidence type="ECO:0000256" key="13">
    <source>
        <dbReference type="PIRSR" id="PIRSR607828-2"/>
    </source>
</evidence>
<proteinExistence type="inferred from homology"/>
<comment type="catalytic activity">
    <reaction evidence="11 14">
        <text>myo-inositol + O2 = D-glucuronate + H2O + H(+)</text>
        <dbReference type="Rhea" id="RHEA:23696"/>
        <dbReference type="ChEBI" id="CHEBI:15377"/>
        <dbReference type="ChEBI" id="CHEBI:15378"/>
        <dbReference type="ChEBI" id="CHEBI:15379"/>
        <dbReference type="ChEBI" id="CHEBI:17268"/>
        <dbReference type="ChEBI" id="CHEBI:58720"/>
        <dbReference type="EC" id="1.13.99.1"/>
    </reaction>
</comment>
<evidence type="ECO:0000256" key="14">
    <source>
        <dbReference type="RuleBase" id="RU367039"/>
    </source>
</evidence>
<name>A0A1W0W9M2_HYPEX</name>
<feature type="binding site" evidence="12">
    <location>
        <begin position="150"/>
        <end position="151"/>
    </location>
    <ligand>
        <name>substrate</name>
    </ligand>
</feature>
<dbReference type="GO" id="GO:0005506">
    <property type="term" value="F:iron ion binding"/>
    <property type="evidence" value="ECO:0007669"/>
    <property type="project" value="InterPro"/>
</dbReference>
<feature type="binding site" evidence="12">
    <location>
        <begin position="94"/>
        <end position="96"/>
    </location>
    <ligand>
        <name>substrate</name>
    </ligand>
</feature>
<evidence type="ECO:0000313" key="16">
    <source>
        <dbReference type="Proteomes" id="UP000192578"/>
    </source>
</evidence>
<dbReference type="UniPathway" id="UPA00111">
    <property type="reaction ID" value="UER00527"/>
</dbReference>
<feature type="binding site" evidence="13">
    <location>
        <position position="133"/>
    </location>
    <ligand>
        <name>Fe cation</name>
        <dbReference type="ChEBI" id="CHEBI:24875"/>
        <label>1</label>
    </ligand>
</feature>
<feature type="binding site" evidence="13">
    <location>
        <position position="107"/>
    </location>
    <ligand>
        <name>Fe cation</name>
        <dbReference type="ChEBI" id="CHEBI:24875"/>
        <label>1</label>
    </ligand>
</feature>
<feature type="binding site" evidence="12">
    <location>
        <begin position="229"/>
        <end position="230"/>
    </location>
    <ligand>
        <name>substrate</name>
    </ligand>
</feature>
<dbReference type="PANTHER" id="PTHR12588">
    <property type="entry name" value="MYOINOSITOL OXYGENASE"/>
    <property type="match status" value="1"/>
</dbReference>
<evidence type="ECO:0000256" key="10">
    <source>
        <dbReference type="ARBA" id="ARBA00029668"/>
    </source>
</evidence>
<dbReference type="EC" id="1.13.99.1" evidence="4 14"/>
<evidence type="ECO:0000256" key="2">
    <source>
        <dbReference type="ARBA" id="ARBA00005167"/>
    </source>
</evidence>
<dbReference type="Proteomes" id="UP000192578">
    <property type="component" value="Unassembled WGS sequence"/>
</dbReference>
<dbReference type="GO" id="GO:0050113">
    <property type="term" value="F:inositol oxygenase activity"/>
    <property type="evidence" value="ECO:0007669"/>
    <property type="project" value="UniProtKB-UniRule"/>
</dbReference>
<feature type="binding site" evidence="13">
    <location>
        <position position="229"/>
    </location>
    <ligand>
        <name>Fe cation</name>
        <dbReference type="ChEBI" id="CHEBI:24875"/>
        <label>1</label>
    </ligand>
</feature>
<keyword evidence="7 13" id="KW-0479">Metal-binding</keyword>
<comment type="cofactor">
    <cofactor evidence="13 14">
        <name>Fe cation</name>
        <dbReference type="ChEBI" id="CHEBI:24875"/>
    </cofactor>
    <text evidence="13 14">Binds 2 iron ions per subunit.</text>
</comment>
<comment type="caution">
    <text evidence="15">The sequence shown here is derived from an EMBL/GenBank/DDBJ whole genome shotgun (WGS) entry which is preliminary data.</text>
</comment>
<evidence type="ECO:0000256" key="11">
    <source>
        <dbReference type="ARBA" id="ARBA00048271"/>
    </source>
</evidence>
<dbReference type="PANTHER" id="PTHR12588:SF0">
    <property type="entry name" value="INOSITOL OXYGENASE"/>
    <property type="match status" value="1"/>
</dbReference>
<keyword evidence="6 14" id="KW-0963">Cytoplasm</keyword>
<dbReference type="AlphaFoldDB" id="A0A1W0W9M2"/>
<evidence type="ECO:0000256" key="9">
    <source>
        <dbReference type="ARBA" id="ARBA00023004"/>
    </source>
</evidence>
<protein>
    <recommendedName>
        <fullName evidence="5 14">Inositol oxygenase</fullName>
        <ecNumber evidence="4 14">1.13.99.1</ecNumber>
    </recommendedName>
    <alternativeName>
        <fullName evidence="10 14">Myo-inositol oxygenase</fullName>
    </alternativeName>
</protein>
<gene>
    <name evidence="15" type="ORF">BV898_13820</name>
</gene>
<feature type="binding site" evidence="13">
    <location>
        <position position="132"/>
    </location>
    <ligand>
        <name>Fe cation</name>
        <dbReference type="ChEBI" id="CHEBI:24875"/>
        <label>1</label>
    </ligand>
</feature>
<keyword evidence="9 13" id="KW-0408">Iron</keyword>